<dbReference type="PRINTS" id="PR00463">
    <property type="entry name" value="EP450I"/>
</dbReference>
<dbReference type="KEGG" id="cput:CONPUDRAFT_148034"/>
<evidence type="ECO:0000256" key="3">
    <source>
        <dbReference type="ARBA" id="ARBA00010617"/>
    </source>
</evidence>
<dbReference type="PANTHER" id="PTHR46300:SF1">
    <property type="entry name" value="P450, PUTATIVE (EUROFUNG)-RELATED"/>
    <property type="match status" value="1"/>
</dbReference>
<keyword evidence="6" id="KW-0560">Oxidoreductase</keyword>
<dbReference type="EMBL" id="JH711573">
    <property type="protein sequence ID" value="EIW85900.1"/>
    <property type="molecule type" value="Genomic_DNA"/>
</dbReference>
<dbReference type="SUPFAM" id="SSF48264">
    <property type="entry name" value="Cytochrome P450"/>
    <property type="match status" value="1"/>
</dbReference>
<dbReference type="InterPro" id="IPR036396">
    <property type="entry name" value="Cyt_P450_sf"/>
</dbReference>
<comment type="cofactor">
    <cofactor evidence="1 9">
        <name>heme</name>
        <dbReference type="ChEBI" id="CHEBI:30413"/>
    </cofactor>
</comment>
<dbReference type="PRINTS" id="PR00385">
    <property type="entry name" value="P450"/>
</dbReference>
<feature type="binding site" description="axial binding residue" evidence="9">
    <location>
        <position position="465"/>
    </location>
    <ligand>
        <name>heme</name>
        <dbReference type="ChEBI" id="CHEBI:30413"/>
    </ligand>
    <ligandPart>
        <name>Fe</name>
        <dbReference type="ChEBI" id="CHEBI:18248"/>
    </ligandPart>
</feature>
<keyword evidence="4 9" id="KW-0349">Heme</keyword>
<evidence type="ECO:0000256" key="6">
    <source>
        <dbReference type="ARBA" id="ARBA00023002"/>
    </source>
</evidence>
<dbReference type="GO" id="GO:0004497">
    <property type="term" value="F:monooxygenase activity"/>
    <property type="evidence" value="ECO:0007669"/>
    <property type="project" value="UniProtKB-KW"/>
</dbReference>
<evidence type="ECO:0000256" key="2">
    <source>
        <dbReference type="ARBA" id="ARBA00005179"/>
    </source>
</evidence>
<dbReference type="RefSeq" id="XP_007762892.1">
    <property type="nucleotide sequence ID" value="XM_007764702.1"/>
</dbReference>
<proteinExistence type="inferred from homology"/>
<dbReference type="OMA" id="FGGTNYE"/>
<keyword evidence="11" id="KW-1185">Reference proteome</keyword>
<protein>
    <submittedName>
        <fullName evidence="10">Cytochrome P450</fullName>
    </submittedName>
</protein>
<dbReference type="GO" id="GO:0005506">
    <property type="term" value="F:iron ion binding"/>
    <property type="evidence" value="ECO:0007669"/>
    <property type="project" value="InterPro"/>
</dbReference>
<dbReference type="GO" id="GO:0020037">
    <property type="term" value="F:heme binding"/>
    <property type="evidence" value="ECO:0007669"/>
    <property type="project" value="InterPro"/>
</dbReference>
<dbReference type="Proteomes" id="UP000053558">
    <property type="component" value="Unassembled WGS sequence"/>
</dbReference>
<keyword evidence="8" id="KW-0503">Monooxygenase</keyword>
<comment type="similarity">
    <text evidence="3">Belongs to the cytochrome P450 family.</text>
</comment>
<evidence type="ECO:0000256" key="5">
    <source>
        <dbReference type="ARBA" id="ARBA00022723"/>
    </source>
</evidence>
<organism evidence="10 11">
    <name type="scientific">Coniophora puteana (strain RWD-64-598)</name>
    <name type="common">Brown rot fungus</name>
    <dbReference type="NCBI Taxonomy" id="741705"/>
    <lineage>
        <taxon>Eukaryota</taxon>
        <taxon>Fungi</taxon>
        <taxon>Dikarya</taxon>
        <taxon>Basidiomycota</taxon>
        <taxon>Agaricomycotina</taxon>
        <taxon>Agaricomycetes</taxon>
        <taxon>Agaricomycetidae</taxon>
        <taxon>Boletales</taxon>
        <taxon>Coniophorineae</taxon>
        <taxon>Coniophoraceae</taxon>
        <taxon>Coniophora</taxon>
    </lineage>
</organism>
<dbReference type="InterPro" id="IPR002401">
    <property type="entry name" value="Cyt_P450_E_grp-I"/>
</dbReference>
<dbReference type="InterPro" id="IPR001128">
    <property type="entry name" value="Cyt_P450"/>
</dbReference>
<dbReference type="InterPro" id="IPR050364">
    <property type="entry name" value="Cytochrome_P450_fung"/>
</dbReference>
<evidence type="ECO:0000256" key="7">
    <source>
        <dbReference type="ARBA" id="ARBA00023004"/>
    </source>
</evidence>
<keyword evidence="5 9" id="KW-0479">Metal-binding</keyword>
<dbReference type="PANTHER" id="PTHR46300">
    <property type="entry name" value="P450, PUTATIVE (EUROFUNG)-RELATED-RELATED"/>
    <property type="match status" value="1"/>
</dbReference>
<dbReference type="AlphaFoldDB" id="A0A5M3N3D0"/>
<dbReference type="Gene3D" id="1.10.630.10">
    <property type="entry name" value="Cytochrome P450"/>
    <property type="match status" value="1"/>
</dbReference>
<dbReference type="OrthoDB" id="2789670at2759"/>
<comment type="caution">
    <text evidence="10">The sequence shown here is derived from an EMBL/GenBank/DDBJ whole genome shotgun (WGS) entry which is preliminary data.</text>
</comment>
<evidence type="ECO:0000256" key="1">
    <source>
        <dbReference type="ARBA" id="ARBA00001971"/>
    </source>
</evidence>
<dbReference type="GO" id="GO:0016705">
    <property type="term" value="F:oxidoreductase activity, acting on paired donors, with incorporation or reduction of molecular oxygen"/>
    <property type="evidence" value="ECO:0007669"/>
    <property type="project" value="InterPro"/>
</dbReference>
<accession>A0A5M3N3D0</accession>
<evidence type="ECO:0000256" key="4">
    <source>
        <dbReference type="ARBA" id="ARBA00022617"/>
    </source>
</evidence>
<evidence type="ECO:0000313" key="11">
    <source>
        <dbReference type="Proteomes" id="UP000053558"/>
    </source>
</evidence>
<name>A0A5M3N3D0_CONPW</name>
<gene>
    <name evidence="10" type="ORF">CONPUDRAFT_148034</name>
</gene>
<dbReference type="CDD" id="cd11065">
    <property type="entry name" value="CYP64-like"/>
    <property type="match status" value="1"/>
</dbReference>
<evidence type="ECO:0000313" key="10">
    <source>
        <dbReference type="EMBL" id="EIW85900.1"/>
    </source>
</evidence>
<evidence type="ECO:0000256" key="9">
    <source>
        <dbReference type="PIRSR" id="PIRSR602401-1"/>
    </source>
</evidence>
<evidence type="ECO:0000256" key="8">
    <source>
        <dbReference type="ARBA" id="ARBA00023033"/>
    </source>
</evidence>
<dbReference type="Pfam" id="PF00067">
    <property type="entry name" value="p450"/>
    <property type="match status" value="1"/>
</dbReference>
<reference evidence="11" key="1">
    <citation type="journal article" date="2012" name="Science">
        <title>The Paleozoic origin of enzymatic lignin decomposition reconstructed from 31 fungal genomes.</title>
        <authorList>
            <person name="Floudas D."/>
            <person name="Binder M."/>
            <person name="Riley R."/>
            <person name="Barry K."/>
            <person name="Blanchette R.A."/>
            <person name="Henrissat B."/>
            <person name="Martinez A.T."/>
            <person name="Otillar R."/>
            <person name="Spatafora J.W."/>
            <person name="Yadav J.S."/>
            <person name="Aerts A."/>
            <person name="Benoit I."/>
            <person name="Boyd A."/>
            <person name="Carlson A."/>
            <person name="Copeland A."/>
            <person name="Coutinho P.M."/>
            <person name="de Vries R.P."/>
            <person name="Ferreira P."/>
            <person name="Findley K."/>
            <person name="Foster B."/>
            <person name="Gaskell J."/>
            <person name="Glotzer D."/>
            <person name="Gorecki P."/>
            <person name="Heitman J."/>
            <person name="Hesse C."/>
            <person name="Hori C."/>
            <person name="Igarashi K."/>
            <person name="Jurgens J.A."/>
            <person name="Kallen N."/>
            <person name="Kersten P."/>
            <person name="Kohler A."/>
            <person name="Kuees U."/>
            <person name="Kumar T.K.A."/>
            <person name="Kuo A."/>
            <person name="LaButti K."/>
            <person name="Larrondo L.F."/>
            <person name="Lindquist E."/>
            <person name="Ling A."/>
            <person name="Lombard V."/>
            <person name="Lucas S."/>
            <person name="Lundell T."/>
            <person name="Martin R."/>
            <person name="McLaughlin D.J."/>
            <person name="Morgenstern I."/>
            <person name="Morin E."/>
            <person name="Murat C."/>
            <person name="Nagy L.G."/>
            <person name="Nolan M."/>
            <person name="Ohm R.A."/>
            <person name="Patyshakuliyeva A."/>
            <person name="Rokas A."/>
            <person name="Ruiz-Duenas F.J."/>
            <person name="Sabat G."/>
            <person name="Salamov A."/>
            <person name="Samejima M."/>
            <person name="Schmutz J."/>
            <person name="Slot J.C."/>
            <person name="St John F."/>
            <person name="Stenlid J."/>
            <person name="Sun H."/>
            <person name="Sun S."/>
            <person name="Syed K."/>
            <person name="Tsang A."/>
            <person name="Wiebenga A."/>
            <person name="Young D."/>
            <person name="Pisabarro A."/>
            <person name="Eastwood D.C."/>
            <person name="Martin F."/>
            <person name="Cullen D."/>
            <person name="Grigoriev I.V."/>
            <person name="Hibbett D.S."/>
        </authorList>
    </citation>
    <scope>NUCLEOTIDE SEQUENCE [LARGE SCALE GENOMIC DNA]</scope>
    <source>
        <strain evidence="11">RWD-64-598 SS2</strain>
    </source>
</reference>
<sequence length="534" mass="59498">MTHRTLCFPSSIGQIDDVSNSHLAAISSPDFLSNSHPSLLVGAAAATTIATYLVRKAIDDSKRLSTLPPGPPAKWFWDSPIPLHNTHLEISKLTEQYGDVFTLRSGNNITIVIGRVEPALEILETHGGITLSRPELVAAGTMLSRGQRLISQPAGDLFKRMCKAVHEPLQPKTAMSYAPLQFEAAKRYVLNMLERPDLAQHHAELYAATVTLKLTYGKSAPSSFDDPDIKRIHKVIKHFSRVVRPGEYLAQRLPWLKNVPGYAPELKEYRQYELGLFYEQVGKTKSAIEGGEDIGPSFTRYLLENPEVHGLTPDETAYLAGTLYAAGSDTTSVGMSTIVLAAAKYPDLQAKIHAEIDTIISDRVPTPDDMHTLPYLDAFTQEALRWRPIVPLGVMHKATADFAWNGYHIPEGTAILGCHWAISRDPVAFHDPEKFDPQRWLSADGQLKSQKEIRYFTYGFGRRVCPGQHVANRSMFITMALLFWAFRIAEDPAHPIDVDAYDANNVSHHRGFKVAVEPRRSIEEIKQLLGDFSI</sequence>
<keyword evidence="7 9" id="KW-0408">Iron</keyword>
<dbReference type="GeneID" id="19202425"/>
<comment type="pathway">
    <text evidence="2">Secondary metabolite biosynthesis.</text>
</comment>